<evidence type="ECO:0000256" key="5">
    <source>
        <dbReference type="ARBA" id="ARBA00022989"/>
    </source>
</evidence>
<dbReference type="GO" id="GO:0005886">
    <property type="term" value="C:plasma membrane"/>
    <property type="evidence" value="ECO:0007669"/>
    <property type="project" value="UniProtKB-SubCell"/>
</dbReference>
<evidence type="ECO:0000313" key="8">
    <source>
        <dbReference type="EMBL" id="GEL53599.1"/>
    </source>
</evidence>
<dbReference type="InterPro" id="IPR002010">
    <property type="entry name" value="T3SS_IM_R"/>
</dbReference>
<dbReference type="Proteomes" id="UP000321287">
    <property type="component" value="Unassembled WGS sequence"/>
</dbReference>
<dbReference type="RefSeq" id="WP_023979284.1">
    <property type="nucleotide sequence ID" value="NZ_AP014690.1"/>
</dbReference>
<keyword evidence="3" id="KW-1003">Cell membrane</keyword>
<feature type="transmembrane region" description="Helical" evidence="7">
    <location>
        <begin position="94"/>
        <end position="115"/>
    </location>
</feature>
<feature type="transmembrane region" description="Helical" evidence="7">
    <location>
        <begin position="12"/>
        <end position="30"/>
    </location>
</feature>
<evidence type="ECO:0000256" key="1">
    <source>
        <dbReference type="ARBA" id="ARBA00004651"/>
    </source>
</evidence>
<keyword evidence="5 7" id="KW-1133">Transmembrane helix</keyword>
<sequence>MLALPSPDVVAVYLMILCRVSTLVMVAPGLGESTSPMTVRAGIAVTISFLLVPLLEPVLTPVVTPALKSPALLIVMIAQELLIGTFIGWMARLIAMSLIIAMQFIATFTGLASVLQPDPDLGASSTAISHMASFLIPVLFLTTGLYILPLAALTGSYKVFLPGQFPFLNDMAQAAVMSVSLSFRLGLQYAAPFVLVGTLWPALLGVLNRLMPAIQVYGIAMPAQLLGGVFLIALLIQVITGVWQERMQETLLQLPGIHAFQ</sequence>
<gene>
    <name evidence="8" type="ORF">ABO01nite_16060</name>
</gene>
<feature type="transmembrane region" description="Helical" evidence="7">
    <location>
        <begin position="219"/>
        <end position="243"/>
    </location>
</feature>
<dbReference type="GO" id="GO:0006605">
    <property type="term" value="P:protein targeting"/>
    <property type="evidence" value="ECO:0007669"/>
    <property type="project" value="InterPro"/>
</dbReference>
<dbReference type="GeneID" id="78227347"/>
<comment type="similarity">
    <text evidence="2">Belongs to the FliR/MopE/SpaR family.</text>
</comment>
<evidence type="ECO:0000256" key="6">
    <source>
        <dbReference type="ARBA" id="ARBA00023136"/>
    </source>
</evidence>
<dbReference type="PRINTS" id="PR00953">
    <property type="entry name" value="TYPE3IMRPROT"/>
</dbReference>
<dbReference type="PANTHER" id="PTHR30065:SF8">
    <property type="entry name" value="FLAGELLAR BIOSYNTHETIC PROTEIN FLIR"/>
    <property type="match status" value="1"/>
</dbReference>
<comment type="subcellular location">
    <subcellularLocation>
        <location evidence="1">Cell membrane</location>
        <topology evidence="1">Multi-pass membrane protein</topology>
    </subcellularLocation>
</comment>
<evidence type="ECO:0000256" key="2">
    <source>
        <dbReference type="ARBA" id="ARBA00009772"/>
    </source>
</evidence>
<dbReference type="AlphaFoldDB" id="A0AAN4R6C7"/>
<keyword evidence="4 7" id="KW-0812">Transmembrane</keyword>
<accession>A0AAN4R6C7</accession>
<evidence type="ECO:0000256" key="7">
    <source>
        <dbReference type="SAM" id="Phobius"/>
    </source>
</evidence>
<dbReference type="KEGG" id="abg:Asbog_02333"/>
<keyword evidence="6 7" id="KW-0472">Membrane</keyword>
<feature type="transmembrane region" description="Helical" evidence="7">
    <location>
        <begin position="127"/>
        <end position="153"/>
    </location>
</feature>
<protein>
    <submittedName>
        <fullName evidence="8">Flagellar biosynthetic protein FliR</fullName>
    </submittedName>
</protein>
<feature type="transmembrane region" description="Helical" evidence="7">
    <location>
        <begin position="67"/>
        <end position="87"/>
    </location>
</feature>
<keyword evidence="8" id="KW-0282">Flagellum</keyword>
<evidence type="ECO:0000256" key="3">
    <source>
        <dbReference type="ARBA" id="ARBA00022475"/>
    </source>
</evidence>
<comment type="caution">
    <text evidence="8">The sequence shown here is derived from an EMBL/GenBank/DDBJ whole genome shotgun (WGS) entry which is preliminary data.</text>
</comment>
<dbReference type="EMBL" id="BJVS01000004">
    <property type="protein sequence ID" value="GEL53599.1"/>
    <property type="molecule type" value="Genomic_DNA"/>
</dbReference>
<name>A0AAN4R6C7_9PROT</name>
<reference evidence="8 9" key="1">
    <citation type="submission" date="2019-07" db="EMBL/GenBank/DDBJ databases">
        <title>Whole genome shotgun sequence of Asaia bogorensis NBRC 16594.</title>
        <authorList>
            <person name="Hosoyama A."/>
            <person name="Uohara A."/>
            <person name="Ohji S."/>
            <person name="Ichikawa N."/>
        </authorList>
    </citation>
    <scope>NUCLEOTIDE SEQUENCE [LARGE SCALE GENOMIC DNA]</scope>
    <source>
        <strain evidence="8 9">NBRC 16594</strain>
    </source>
</reference>
<keyword evidence="9" id="KW-1185">Reference proteome</keyword>
<feature type="transmembrane region" description="Helical" evidence="7">
    <location>
        <begin position="37"/>
        <end position="55"/>
    </location>
</feature>
<dbReference type="PANTHER" id="PTHR30065">
    <property type="entry name" value="FLAGELLAR BIOSYNTHETIC PROTEIN FLIR"/>
    <property type="match status" value="1"/>
</dbReference>
<dbReference type="Pfam" id="PF01311">
    <property type="entry name" value="Bac_export_1"/>
    <property type="match status" value="1"/>
</dbReference>
<feature type="transmembrane region" description="Helical" evidence="7">
    <location>
        <begin position="189"/>
        <end position="207"/>
    </location>
</feature>
<evidence type="ECO:0000256" key="4">
    <source>
        <dbReference type="ARBA" id="ARBA00022692"/>
    </source>
</evidence>
<keyword evidence="8" id="KW-0966">Cell projection</keyword>
<proteinExistence type="inferred from homology"/>
<organism evidence="8 9">
    <name type="scientific">Asaia bogorensis NBRC 16594</name>
    <dbReference type="NCBI Taxonomy" id="1231624"/>
    <lineage>
        <taxon>Bacteria</taxon>
        <taxon>Pseudomonadati</taxon>
        <taxon>Pseudomonadota</taxon>
        <taxon>Alphaproteobacteria</taxon>
        <taxon>Acetobacterales</taxon>
        <taxon>Acetobacteraceae</taxon>
        <taxon>Asaia</taxon>
    </lineage>
</organism>
<keyword evidence="8" id="KW-0969">Cilium</keyword>
<evidence type="ECO:0000313" key="9">
    <source>
        <dbReference type="Proteomes" id="UP000321287"/>
    </source>
</evidence>